<reference evidence="5 6" key="1">
    <citation type="submission" date="2019-07" db="EMBL/GenBank/DDBJ databases">
        <title>Genomes of Cafeteria roenbergensis.</title>
        <authorList>
            <person name="Fischer M.G."/>
            <person name="Hackl T."/>
            <person name="Roman M."/>
        </authorList>
    </citation>
    <scope>NUCLEOTIDE SEQUENCE [LARGE SCALE GENOMIC DNA]</scope>
    <source>
        <strain evidence="5 6">E4-10P</strain>
    </source>
</reference>
<dbReference type="PANTHER" id="PTHR18804">
    <property type="entry name" value="RIBOSOMAL PROTEIN"/>
    <property type="match status" value="1"/>
</dbReference>
<accession>A0A5A8EF36</accession>
<organism evidence="5 6">
    <name type="scientific">Cafeteria roenbergensis</name>
    <name type="common">Marine flagellate</name>
    <dbReference type="NCBI Taxonomy" id="33653"/>
    <lineage>
        <taxon>Eukaryota</taxon>
        <taxon>Sar</taxon>
        <taxon>Stramenopiles</taxon>
        <taxon>Bigyra</taxon>
        <taxon>Opalozoa</taxon>
        <taxon>Bicosoecida</taxon>
        <taxon>Cafeteriaceae</taxon>
        <taxon>Cafeteria</taxon>
    </lineage>
</organism>
<dbReference type="GO" id="GO:0006412">
    <property type="term" value="P:translation"/>
    <property type="evidence" value="ECO:0007669"/>
    <property type="project" value="InterPro"/>
</dbReference>
<protein>
    <recommendedName>
        <fullName evidence="4">Ribosomal protein</fullName>
    </recommendedName>
</protein>
<dbReference type="HAMAP" id="MF_00251">
    <property type="entry name" value="Ribosomal_bL36"/>
    <property type="match status" value="1"/>
</dbReference>
<gene>
    <name evidence="5" type="ORF">FNF27_02189</name>
</gene>
<comment type="caution">
    <text evidence="5">The sequence shown here is derived from an EMBL/GenBank/DDBJ whole genome shotgun (WGS) entry which is preliminary data.</text>
</comment>
<keyword evidence="3 4" id="KW-0687">Ribonucleoprotein</keyword>
<dbReference type="PROSITE" id="PS00828">
    <property type="entry name" value="RIBOSOMAL_L36"/>
    <property type="match status" value="1"/>
</dbReference>
<dbReference type="GO" id="GO:1990904">
    <property type="term" value="C:ribonucleoprotein complex"/>
    <property type="evidence" value="ECO:0007669"/>
    <property type="project" value="UniProtKB-KW"/>
</dbReference>
<dbReference type="PANTHER" id="PTHR18804:SF16">
    <property type="entry name" value="RIBOSOMAL PROTEIN"/>
    <property type="match status" value="1"/>
</dbReference>
<sequence>MRAATAGKAGGTDIGARLLLESMKVRSALRKMCGGCRVVKRGKKVLIVCKENPKHKQRQGIATMAADAARPAAVAAQGLYFGPPIGAAAGANDLVRSVFGIAAAGDDSLAEAGDEDEDGGT</sequence>
<keyword evidence="2 4" id="KW-0689">Ribosomal protein</keyword>
<dbReference type="InterPro" id="IPR052010">
    <property type="entry name" value="Ribosomal_LSU_bL36"/>
</dbReference>
<evidence type="ECO:0000256" key="2">
    <source>
        <dbReference type="ARBA" id="ARBA00022980"/>
    </source>
</evidence>
<dbReference type="EMBL" id="VLTO01000008">
    <property type="protein sequence ID" value="KAA0176493.1"/>
    <property type="molecule type" value="Genomic_DNA"/>
</dbReference>
<proteinExistence type="inferred from homology"/>
<dbReference type="Pfam" id="PF00444">
    <property type="entry name" value="Ribosomal_L36"/>
    <property type="match status" value="1"/>
</dbReference>
<dbReference type="SUPFAM" id="SSF57840">
    <property type="entry name" value="Ribosomal protein L36"/>
    <property type="match status" value="1"/>
</dbReference>
<evidence type="ECO:0000313" key="5">
    <source>
        <dbReference type="EMBL" id="KAA0176493.1"/>
    </source>
</evidence>
<dbReference type="InterPro" id="IPR000473">
    <property type="entry name" value="Ribosomal_bL36"/>
</dbReference>
<dbReference type="AlphaFoldDB" id="A0A5A8EF36"/>
<dbReference type="NCBIfam" id="TIGR01022">
    <property type="entry name" value="rpmJ_bact"/>
    <property type="match status" value="1"/>
</dbReference>
<dbReference type="GO" id="GO:0005840">
    <property type="term" value="C:ribosome"/>
    <property type="evidence" value="ECO:0007669"/>
    <property type="project" value="UniProtKB-KW"/>
</dbReference>
<evidence type="ECO:0000256" key="4">
    <source>
        <dbReference type="RuleBase" id="RU000570"/>
    </source>
</evidence>
<evidence type="ECO:0000256" key="3">
    <source>
        <dbReference type="ARBA" id="ARBA00023274"/>
    </source>
</evidence>
<evidence type="ECO:0000313" key="6">
    <source>
        <dbReference type="Proteomes" id="UP000322899"/>
    </source>
</evidence>
<comment type="similarity">
    <text evidence="1 4">Belongs to the bacterial ribosomal protein bL36 family.</text>
</comment>
<name>A0A5A8EF36_CAFRO</name>
<evidence type="ECO:0000256" key="1">
    <source>
        <dbReference type="ARBA" id="ARBA00007645"/>
    </source>
</evidence>
<dbReference type="OrthoDB" id="10265903at2759"/>
<dbReference type="InterPro" id="IPR035977">
    <property type="entry name" value="Ribosomal_bL36_sp"/>
</dbReference>
<dbReference type="Proteomes" id="UP000322899">
    <property type="component" value="Unassembled WGS sequence"/>
</dbReference>
<dbReference type="GO" id="GO:0003735">
    <property type="term" value="F:structural constituent of ribosome"/>
    <property type="evidence" value="ECO:0007669"/>
    <property type="project" value="InterPro"/>
</dbReference>